<reference evidence="3 4" key="1">
    <citation type="submission" date="2018-07" db="EMBL/GenBank/DDBJ databases">
        <title>Complete genome sequencing of Ornithinimicrobium sp. AMA3305.</title>
        <authorList>
            <person name="Bae J.-W."/>
        </authorList>
    </citation>
    <scope>NUCLEOTIDE SEQUENCE [LARGE SCALE GENOMIC DNA]</scope>
    <source>
        <strain evidence="3 4">AMA3305</strain>
    </source>
</reference>
<organism evidence="3 4">
    <name type="scientific">Ornithinimicrobium avium</name>
    <dbReference type="NCBI Taxonomy" id="2283195"/>
    <lineage>
        <taxon>Bacteria</taxon>
        <taxon>Bacillati</taxon>
        <taxon>Actinomycetota</taxon>
        <taxon>Actinomycetes</taxon>
        <taxon>Micrococcales</taxon>
        <taxon>Ornithinimicrobiaceae</taxon>
        <taxon>Ornithinimicrobium</taxon>
    </lineage>
</organism>
<accession>A0A345NQ19</accession>
<evidence type="ECO:0000256" key="1">
    <source>
        <dbReference type="SAM" id="MobiDB-lite"/>
    </source>
</evidence>
<dbReference type="GO" id="GO:0009245">
    <property type="term" value="P:lipid A biosynthetic process"/>
    <property type="evidence" value="ECO:0007669"/>
    <property type="project" value="TreeGrafter"/>
</dbReference>
<name>A0A345NQ19_9MICO</name>
<dbReference type="InterPro" id="IPR029052">
    <property type="entry name" value="Metallo-depent_PP-like"/>
</dbReference>
<feature type="domain" description="Calcineurin-like phosphoesterase" evidence="2">
    <location>
        <begin position="48"/>
        <end position="250"/>
    </location>
</feature>
<dbReference type="RefSeq" id="WP_114929194.1">
    <property type="nucleotide sequence ID" value="NZ_CP031229.1"/>
</dbReference>
<dbReference type="Pfam" id="PF00149">
    <property type="entry name" value="Metallophos"/>
    <property type="match status" value="1"/>
</dbReference>
<dbReference type="InterPro" id="IPR051158">
    <property type="entry name" value="Metallophosphoesterase_sf"/>
</dbReference>
<sequence length="328" mass="35048">MVGSVWRALGTGAVLAAGAAAYATWVEPRLFVLRRVDVPCLPAGALPLRILHLSDLHLVPRQRMKRDWVAGLAALRPDLVIDTGDNLADPEAVPALLESFDGLLGVPGAFVLGSNDYFGPRPRNPLRYFDDSHPKPVRTGPAEPGQHGPGPDVANDPRRLPTQDLVHGLTSRGWVDLTNARTRLEVAGVRLELVGVDDPHLRYDDYPSVAGPAATDADLTIGVTHAPYQRVLDAMSADGARLLIAGHTHGGQLQVPFYGALVTNCDLDTGRVAGLSRWWPGAGHAPSRTAPGDAAWLHVSAGLGGNPYTPFRFCCRPEATLLTLLPRS</sequence>
<feature type="region of interest" description="Disordered" evidence="1">
    <location>
        <begin position="123"/>
        <end position="160"/>
    </location>
</feature>
<dbReference type="KEGG" id="orn:DV701_14270"/>
<dbReference type="GO" id="GO:0008758">
    <property type="term" value="F:UDP-2,3-diacylglucosamine hydrolase activity"/>
    <property type="evidence" value="ECO:0007669"/>
    <property type="project" value="TreeGrafter"/>
</dbReference>
<dbReference type="OrthoDB" id="9780884at2"/>
<gene>
    <name evidence="3" type="ORF">DV701_14270</name>
</gene>
<keyword evidence="4" id="KW-1185">Reference proteome</keyword>
<evidence type="ECO:0000313" key="3">
    <source>
        <dbReference type="EMBL" id="AXH97127.1"/>
    </source>
</evidence>
<dbReference type="SUPFAM" id="SSF56300">
    <property type="entry name" value="Metallo-dependent phosphatases"/>
    <property type="match status" value="1"/>
</dbReference>
<dbReference type="Proteomes" id="UP000253790">
    <property type="component" value="Chromosome"/>
</dbReference>
<proteinExistence type="predicted"/>
<dbReference type="GO" id="GO:0016020">
    <property type="term" value="C:membrane"/>
    <property type="evidence" value="ECO:0007669"/>
    <property type="project" value="GOC"/>
</dbReference>
<evidence type="ECO:0000259" key="2">
    <source>
        <dbReference type="Pfam" id="PF00149"/>
    </source>
</evidence>
<dbReference type="PANTHER" id="PTHR31302">
    <property type="entry name" value="TRANSMEMBRANE PROTEIN WITH METALLOPHOSPHOESTERASE DOMAIN-RELATED"/>
    <property type="match status" value="1"/>
</dbReference>
<protein>
    <submittedName>
        <fullName evidence="3">Metallophosphoesterase</fullName>
    </submittedName>
</protein>
<dbReference type="Gene3D" id="3.60.21.10">
    <property type="match status" value="1"/>
</dbReference>
<dbReference type="PANTHER" id="PTHR31302:SF20">
    <property type="entry name" value="CONSERVED PROTEIN"/>
    <property type="match status" value="1"/>
</dbReference>
<evidence type="ECO:0000313" key="4">
    <source>
        <dbReference type="Proteomes" id="UP000253790"/>
    </source>
</evidence>
<dbReference type="InterPro" id="IPR004843">
    <property type="entry name" value="Calcineurin-like_PHP"/>
</dbReference>
<dbReference type="AlphaFoldDB" id="A0A345NQ19"/>
<dbReference type="EMBL" id="CP031229">
    <property type="protein sequence ID" value="AXH97127.1"/>
    <property type="molecule type" value="Genomic_DNA"/>
</dbReference>